<dbReference type="Pfam" id="PF00589">
    <property type="entry name" value="Phage_integrase"/>
    <property type="match status" value="1"/>
</dbReference>
<dbReference type="CDD" id="cd00397">
    <property type="entry name" value="DNA_BRE_C"/>
    <property type="match status" value="1"/>
</dbReference>
<dbReference type="AlphaFoldDB" id="A0A7G9YA19"/>
<dbReference type="GO" id="GO:0006310">
    <property type="term" value="P:DNA recombination"/>
    <property type="evidence" value="ECO:0007669"/>
    <property type="project" value="UniProtKB-KW"/>
</dbReference>
<evidence type="ECO:0000256" key="1">
    <source>
        <dbReference type="ARBA" id="ARBA00023125"/>
    </source>
</evidence>
<evidence type="ECO:0000313" key="6">
    <source>
        <dbReference type="EMBL" id="QNO44408.1"/>
    </source>
</evidence>
<reference evidence="7" key="1">
    <citation type="submission" date="2020-06" db="EMBL/GenBank/DDBJ databases">
        <title>Unique genomic features of the anaerobic methanotrophic archaea.</title>
        <authorList>
            <person name="Chadwick G.L."/>
            <person name="Skennerton C.T."/>
            <person name="Laso-Perez R."/>
            <person name="Leu A.O."/>
            <person name="Speth D.R."/>
            <person name="Yu H."/>
            <person name="Morgan-Lang C."/>
            <person name="Hatzenpichler R."/>
            <person name="Goudeau D."/>
            <person name="Malmstrom R."/>
            <person name="Brazelton W.J."/>
            <person name="Woyke T."/>
            <person name="Hallam S.J."/>
            <person name="Tyson G.W."/>
            <person name="Wegener G."/>
            <person name="Boetius A."/>
            <person name="Orphan V."/>
        </authorList>
    </citation>
    <scope>NUCLEOTIDE SEQUENCE</scope>
</reference>
<dbReference type="InterPro" id="IPR002104">
    <property type="entry name" value="Integrase_catalytic"/>
</dbReference>
<dbReference type="Gene3D" id="1.10.443.10">
    <property type="entry name" value="Intergrase catalytic core"/>
    <property type="match status" value="1"/>
</dbReference>
<evidence type="ECO:0000256" key="2">
    <source>
        <dbReference type="ARBA" id="ARBA00023172"/>
    </source>
</evidence>
<evidence type="ECO:0000313" key="8">
    <source>
        <dbReference type="EMBL" id="QNO46595.1"/>
    </source>
</evidence>
<feature type="domain" description="Core-binding (CB)" evidence="5">
    <location>
        <begin position="1"/>
        <end position="86"/>
    </location>
</feature>
<dbReference type="EMBL" id="MT631207">
    <property type="protein sequence ID" value="QNO46595.1"/>
    <property type="molecule type" value="Genomic_DNA"/>
</dbReference>
<keyword evidence="1 3" id="KW-0238">DNA-binding</keyword>
<dbReference type="EMBL" id="MT630968">
    <property type="protein sequence ID" value="QNO44408.1"/>
    <property type="molecule type" value="Genomic_DNA"/>
</dbReference>
<feature type="domain" description="Tyr recombinase" evidence="4">
    <location>
        <begin position="112"/>
        <end position="308"/>
    </location>
</feature>
<dbReference type="InterPro" id="IPR013762">
    <property type="entry name" value="Integrase-like_cat_sf"/>
</dbReference>
<evidence type="ECO:0000259" key="5">
    <source>
        <dbReference type="PROSITE" id="PS51900"/>
    </source>
</evidence>
<dbReference type="GO" id="GO:0003677">
    <property type="term" value="F:DNA binding"/>
    <property type="evidence" value="ECO:0007669"/>
    <property type="project" value="UniProtKB-UniRule"/>
</dbReference>
<sequence>MTNAVQDYFRELETVNRISFEYQRRIHSSLREFAILCGGETEYDVATDATESDVMQYINVLRGRDLCDDTVRSYISFIRGFYSFLIERPDYDCTYNPCTRLYRKLPAGKKQTRRPFKTTMEVAALIKSIMHPRDRCVATLFAKTGIRRGELCGLDLDDVDLDNDVLHIYKHLVDSNGVIQPGRKNGRDVETDIPIDPELHKVLEVYIALRPRTSNPALFLTYDGNRLGGRGVGEALQKWITRHWGNNGNRTAEKITAHWFRAFLTYELSVNGCNPAVITAIRGDRAAKIQDFYTMQVLGFDKIREEYLKAAPVFGL</sequence>
<dbReference type="SUPFAM" id="SSF56349">
    <property type="entry name" value="DNA breaking-rejoining enzymes"/>
    <property type="match status" value="1"/>
</dbReference>
<dbReference type="PANTHER" id="PTHR30349:SF92">
    <property type="entry name" value="SITE-SPECIFIC RECOMBINASE"/>
    <property type="match status" value="1"/>
</dbReference>
<dbReference type="EMBL" id="MT631026">
    <property type="protein sequence ID" value="QNO44853.1"/>
    <property type="molecule type" value="Genomic_DNA"/>
</dbReference>
<accession>A0A7G9YA19</accession>
<evidence type="ECO:0000259" key="4">
    <source>
        <dbReference type="PROSITE" id="PS51898"/>
    </source>
</evidence>
<dbReference type="InterPro" id="IPR050090">
    <property type="entry name" value="Tyrosine_recombinase_XerCD"/>
</dbReference>
<dbReference type="PROSITE" id="PS51898">
    <property type="entry name" value="TYR_RECOMBINASE"/>
    <property type="match status" value="1"/>
</dbReference>
<organism evidence="7">
    <name type="scientific">Candidatus Methanogaster sp. ANME-2c ERB4</name>
    <dbReference type="NCBI Taxonomy" id="2759911"/>
    <lineage>
        <taxon>Archaea</taxon>
        <taxon>Methanobacteriati</taxon>
        <taxon>Methanobacteriota</taxon>
        <taxon>Stenosarchaea group</taxon>
        <taxon>Methanomicrobia</taxon>
        <taxon>Methanosarcinales</taxon>
        <taxon>ANME-2 cluster</taxon>
        <taxon>Candidatus Methanogasteraceae</taxon>
        <taxon>Candidatus Methanogaster</taxon>
    </lineage>
</organism>
<evidence type="ECO:0000313" key="7">
    <source>
        <dbReference type="EMBL" id="QNO44853.1"/>
    </source>
</evidence>
<dbReference type="PANTHER" id="PTHR30349">
    <property type="entry name" value="PHAGE INTEGRASE-RELATED"/>
    <property type="match status" value="1"/>
</dbReference>
<keyword evidence="2" id="KW-0233">DNA recombination</keyword>
<proteinExistence type="predicted"/>
<evidence type="ECO:0000256" key="3">
    <source>
        <dbReference type="PROSITE-ProRule" id="PRU01248"/>
    </source>
</evidence>
<dbReference type="InterPro" id="IPR010998">
    <property type="entry name" value="Integrase_recombinase_N"/>
</dbReference>
<dbReference type="PROSITE" id="PS51900">
    <property type="entry name" value="CB"/>
    <property type="match status" value="1"/>
</dbReference>
<dbReference type="InterPro" id="IPR044068">
    <property type="entry name" value="CB"/>
</dbReference>
<protein>
    <submittedName>
        <fullName evidence="7">Tyrosine recombinase XerC</fullName>
    </submittedName>
</protein>
<dbReference type="InterPro" id="IPR011010">
    <property type="entry name" value="DNA_brk_join_enz"/>
</dbReference>
<name>A0A7G9YA19_9EURY</name>
<dbReference type="Gene3D" id="1.10.150.130">
    <property type="match status" value="1"/>
</dbReference>
<gene>
    <name evidence="7" type="primary">xerC</name>
    <name evidence="7" type="ORF">FAKCBEAI_00004</name>
    <name evidence="6" type="ORF">MNGCOGGK_00002</name>
    <name evidence="8" type="ORF">PMHFAMMB_00006</name>
</gene>
<dbReference type="GO" id="GO:0015074">
    <property type="term" value="P:DNA integration"/>
    <property type="evidence" value="ECO:0007669"/>
    <property type="project" value="InterPro"/>
</dbReference>